<evidence type="ECO:0000256" key="1">
    <source>
        <dbReference type="SAM" id="SignalP"/>
    </source>
</evidence>
<evidence type="ECO:0000313" key="3">
    <source>
        <dbReference type="EMBL" id="PWJ22766.1"/>
    </source>
</evidence>
<evidence type="ECO:0000313" key="4">
    <source>
        <dbReference type="Proteomes" id="UP000245845"/>
    </source>
</evidence>
<comment type="caution">
    <text evidence="3">The sequence shown here is derived from an EMBL/GenBank/DDBJ whole genome shotgun (WGS) entry which is preliminary data.</text>
</comment>
<dbReference type="PROSITE" id="PS51257">
    <property type="entry name" value="PROKAR_LIPOPROTEIN"/>
    <property type="match status" value="1"/>
</dbReference>
<evidence type="ECO:0000259" key="2">
    <source>
        <dbReference type="Pfam" id="PF13026"/>
    </source>
</evidence>
<feature type="domain" description="DUF3887" evidence="2">
    <location>
        <begin position="51"/>
        <end position="145"/>
    </location>
</feature>
<sequence>MKKKCKMRRVTKILSILAAAMFLTAALTGCQSAGTELSDKFDEETVKSEAMKAIELFNDRDYEGICDMGTQEFKDLLTYEEYKEQCDPFLDKCGEFKEISKTVVMGSKDKKTGAEYGGAVMVGTYEDGKIQFTIGFDEDMKLVQFLIK</sequence>
<dbReference type="Proteomes" id="UP000245845">
    <property type="component" value="Unassembled WGS sequence"/>
</dbReference>
<dbReference type="RefSeq" id="WP_109733446.1">
    <property type="nucleotide sequence ID" value="NZ_BAAACK010000014.1"/>
</dbReference>
<keyword evidence="4" id="KW-1185">Reference proteome</keyword>
<dbReference type="Gene3D" id="3.10.450.590">
    <property type="match status" value="1"/>
</dbReference>
<organism evidence="3 4">
    <name type="scientific">Faecalicatena orotica</name>
    <dbReference type="NCBI Taxonomy" id="1544"/>
    <lineage>
        <taxon>Bacteria</taxon>
        <taxon>Bacillati</taxon>
        <taxon>Bacillota</taxon>
        <taxon>Clostridia</taxon>
        <taxon>Lachnospirales</taxon>
        <taxon>Lachnospiraceae</taxon>
        <taxon>Faecalicatena</taxon>
    </lineage>
</organism>
<reference evidence="3 4" key="1">
    <citation type="submission" date="2018-05" db="EMBL/GenBank/DDBJ databases">
        <title>The Hungate 1000. A catalogue of reference genomes from the rumen microbiome.</title>
        <authorList>
            <person name="Kelly W."/>
        </authorList>
    </citation>
    <scope>NUCLEOTIDE SEQUENCE [LARGE SCALE GENOMIC DNA]</scope>
    <source>
        <strain evidence="3 4">NLAE-zl-C242</strain>
    </source>
</reference>
<name>A0A2Y9BJI6_9FIRM</name>
<feature type="chain" id="PRO_5043162196" evidence="1">
    <location>
        <begin position="26"/>
        <end position="148"/>
    </location>
</feature>
<dbReference type="InterPro" id="IPR024981">
    <property type="entry name" value="DUF3887"/>
</dbReference>
<dbReference type="EMBL" id="QGDL01000017">
    <property type="protein sequence ID" value="PWJ22766.1"/>
    <property type="molecule type" value="Genomic_DNA"/>
</dbReference>
<proteinExistence type="predicted"/>
<protein>
    <submittedName>
        <fullName evidence="3">Uncharacterized protein DUF3887</fullName>
    </submittedName>
</protein>
<dbReference type="AlphaFoldDB" id="A0A2Y9BJI6"/>
<accession>A0A2Y9BJI6</accession>
<keyword evidence="1" id="KW-0732">Signal</keyword>
<dbReference type="Pfam" id="PF13026">
    <property type="entry name" value="DUF3887"/>
    <property type="match status" value="1"/>
</dbReference>
<dbReference type="OrthoDB" id="1698687at2"/>
<gene>
    <name evidence="3" type="ORF">A8806_117106</name>
</gene>
<feature type="signal peptide" evidence="1">
    <location>
        <begin position="1"/>
        <end position="25"/>
    </location>
</feature>